<accession>A0A932A9P2</accession>
<organism evidence="7 8">
    <name type="scientific">Candidatus Korobacter versatilis</name>
    <dbReference type="NCBI Taxonomy" id="658062"/>
    <lineage>
        <taxon>Bacteria</taxon>
        <taxon>Pseudomonadati</taxon>
        <taxon>Acidobacteriota</taxon>
        <taxon>Terriglobia</taxon>
        <taxon>Terriglobales</taxon>
        <taxon>Candidatus Korobacteraceae</taxon>
        <taxon>Candidatus Korobacter</taxon>
    </lineage>
</organism>
<reference evidence="7" key="1">
    <citation type="submission" date="2020-07" db="EMBL/GenBank/DDBJ databases">
        <title>Huge and variable diversity of episymbiotic CPR bacteria and DPANN archaea in groundwater ecosystems.</title>
        <authorList>
            <person name="He C.Y."/>
            <person name="Keren R."/>
            <person name="Whittaker M."/>
            <person name="Farag I.F."/>
            <person name="Doudna J."/>
            <person name="Cate J.H.D."/>
            <person name="Banfield J.F."/>
        </authorList>
    </citation>
    <scope>NUCLEOTIDE SEQUENCE</scope>
    <source>
        <strain evidence="7">NC_groundwater_580_Pr5_B-0.1um_64_19</strain>
    </source>
</reference>
<dbReference type="GO" id="GO:0070475">
    <property type="term" value="P:rRNA base methylation"/>
    <property type="evidence" value="ECO:0007669"/>
    <property type="project" value="TreeGrafter"/>
</dbReference>
<dbReference type="InterPro" id="IPR002792">
    <property type="entry name" value="TRAM_dom"/>
</dbReference>
<dbReference type="Gene3D" id="2.40.50.1070">
    <property type="match status" value="1"/>
</dbReference>
<feature type="binding site" evidence="4">
    <location>
        <position position="283"/>
    </location>
    <ligand>
        <name>S-adenosyl-L-methionine</name>
        <dbReference type="ChEBI" id="CHEBI:59789"/>
    </ligand>
</feature>
<feature type="binding site" evidence="4">
    <location>
        <position position="309"/>
    </location>
    <ligand>
        <name>S-adenosyl-L-methionine</name>
        <dbReference type="ChEBI" id="CHEBI:59789"/>
    </ligand>
</feature>
<name>A0A932A9P2_9BACT</name>
<dbReference type="PROSITE" id="PS51687">
    <property type="entry name" value="SAM_MT_RNA_M5U"/>
    <property type="match status" value="1"/>
</dbReference>
<feature type="active site" evidence="5">
    <location>
        <position position="405"/>
    </location>
</feature>
<evidence type="ECO:0000256" key="3">
    <source>
        <dbReference type="ARBA" id="ARBA00022691"/>
    </source>
</evidence>
<feature type="domain" description="TRAM" evidence="6">
    <location>
        <begin position="1"/>
        <end position="59"/>
    </location>
</feature>
<keyword evidence="2 4" id="KW-0808">Transferase</keyword>
<evidence type="ECO:0000256" key="2">
    <source>
        <dbReference type="ARBA" id="ARBA00022679"/>
    </source>
</evidence>
<dbReference type="EC" id="2.1.1.190" evidence="7"/>
<dbReference type="SUPFAM" id="SSF53335">
    <property type="entry name" value="S-adenosyl-L-methionine-dependent methyltransferases"/>
    <property type="match status" value="1"/>
</dbReference>
<comment type="caution">
    <text evidence="7">The sequence shown here is derived from an EMBL/GenBank/DDBJ whole genome shotgun (WGS) entry which is preliminary data.</text>
</comment>
<dbReference type="Proteomes" id="UP000779809">
    <property type="component" value="Unassembled WGS sequence"/>
</dbReference>
<gene>
    <name evidence="7" type="primary">rlmD</name>
    <name evidence="7" type="ORF">HYX28_05520</name>
</gene>
<evidence type="ECO:0000256" key="5">
    <source>
        <dbReference type="PROSITE-ProRule" id="PRU10015"/>
    </source>
</evidence>
<dbReference type="PROSITE" id="PS50926">
    <property type="entry name" value="TRAM"/>
    <property type="match status" value="1"/>
</dbReference>
<dbReference type="Gene3D" id="2.40.50.140">
    <property type="entry name" value="Nucleic acid-binding proteins"/>
    <property type="match status" value="1"/>
</dbReference>
<sequence length="447" mass="49272">MQITIDKLVYGGEGLARLAPEPGRERGKTVFVPFVLPGEVADVATVESKPGFERAKLARLITPSPKRIGPGCEYYSACGGCHYQHTGYDDQLAFKSEILRETLLRTAKLDWADGIRAHPSPPWNYRNRTRMRMQHAPFALGYFKFASHDLLPATHCPISSELINRAIAAAWELGRAGKLPKSVREVEFFASAADDKLVLEVFFELGNAAPPGDVLDQEAADAVGEAFAAALPELQGVALFPTHIRRGECVSDDSGALLTWREPVLRYATAAGEYRVSAGSFFQTNRFMTDKLLELVTSGREGQAALDLYAGVGLFTVPLAKKFARVVAVESAISSVKDLHMNIPENVRVFQSTTERYLEQLRASKTANKSRPDLVIVDPPRAGLGEKVARKLAELAAPRLTYLSCDPATLSRDLRLLLESGYRTEQVDMIDLFPQTFHIESLVQLVR</sequence>
<evidence type="ECO:0000313" key="8">
    <source>
        <dbReference type="Proteomes" id="UP000779809"/>
    </source>
</evidence>
<proteinExistence type="inferred from homology"/>
<dbReference type="InterPro" id="IPR030391">
    <property type="entry name" value="MeTrfase_TrmA_CS"/>
</dbReference>
<dbReference type="PANTHER" id="PTHR11061">
    <property type="entry name" value="RNA M5U METHYLTRANSFERASE"/>
    <property type="match status" value="1"/>
</dbReference>
<dbReference type="PANTHER" id="PTHR11061:SF30">
    <property type="entry name" value="TRNA (URACIL(54)-C(5))-METHYLTRANSFERASE"/>
    <property type="match status" value="1"/>
</dbReference>
<dbReference type="PROSITE" id="PS01230">
    <property type="entry name" value="TRMA_1"/>
    <property type="match status" value="1"/>
</dbReference>
<dbReference type="NCBIfam" id="TIGR00479">
    <property type="entry name" value="rumA"/>
    <property type="match status" value="1"/>
</dbReference>
<dbReference type="InterPro" id="IPR029063">
    <property type="entry name" value="SAM-dependent_MTases_sf"/>
</dbReference>
<feature type="active site" description="Nucleophile" evidence="4">
    <location>
        <position position="405"/>
    </location>
</feature>
<keyword evidence="3 4" id="KW-0949">S-adenosyl-L-methionine</keyword>
<evidence type="ECO:0000259" key="6">
    <source>
        <dbReference type="PROSITE" id="PS50926"/>
    </source>
</evidence>
<protein>
    <submittedName>
        <fullName evidence="7">23S rRNA (Uracil(1939)-C(5))-methyltransferase RlmD</fullName>
        <ecNumber evidence="7">2.1.1.190</ecNumber>
    </submittedName>
</protein>
<dbReference type="InterPro" id="IPR030390">
    <property type="entry name" value="MeTrfase_TrmA_AS"/>
</dbReference>
<dbReference type="Pfam" id="PF05958">
    <property type="entry name" value="tRNA_U5-meth_tr"/>
    <property type="match status" value="1"/>
</dbReference>
<dbReference type="GO" id="GO:0070041">
    <property type="term" value="F:rRNA (uridine-C5-)-methyltransferase activity"/>
    <property type="evidence" value="ECO:0007669"/>
    <property type="project" value="TreeGrafter"/>
</dbReference>
<dbReference type="Gene3D" id="3.40.50.150">
    <property type="entry name" value="Vaccinia Virus protein VP39"/>
    <property type="match status" value="1"/>
</dbReference>
<evidence type="ECO:0000256" key="1">
    <source>
        <dbReference type="ARBA" id="ARBA00022603"/>
    </source>
</evidence>
<feature type="binding site" evidence="4">
    <location>
        <position position="378"/>
    </location>
    <ligand>
        <name>S-adenosyl-L-methionine</name>
        <dbReference type="ChEBI" id="CHEBI:59789"/>
    </ligand>
</feature>
<evidence type="ECO:0000313" key="7">
    <source>
        <dbReference type="EMBL" id="MBI2678219.1"/>
    </source>
</evidence>
<comment type="similarity">
    <text evidence="4">Belongs to the class I-like SAM-binding methyltransferase superfamily. RNA M5U methyltransferase family.</text>
</comment>
<dbReference type="EMBL" id="JACPNR010000006">
    <property type="protein sequence ID" value="MBI2678219.1"/>
    <property type="molecule type" value="Genomic_DNA"/>
</dbReference>
<dbReference type="PROSITE" id="PS01231">
    <property type="entry name" value="TRMA_2"/>
    <property type="match status" value="1"/>
</dbReference>
<dbReference type="InterPro" id="IPR010280">
    <property type="entry name" value="U5_MeTrfase_fam"/>
</dbReference>
<dbReference type="InterPro" id="IPR012340">
    <property type="entry name" value="NA-bd_OB-fold"/>
</dbReference>
<keyword evidence="1 4" id="KW-0489">Methyltransferase</keyword>
<dbReference type="SUPFAM" id="SSF50249">
    <property type="entry name" value="Nucleic acid-binding proteins"/>
    <property type="match status" value="1"/>
</dbReference>
<dbReference type="AlphaFoldDB" id="A0A932A9P2"/>
<evidence type="ECO:0000256" key="4">
    <source>
        <dbReference type="PROSITE-ProRule" id="PRU01024"/>
    </source>
</evidence>
<dbReference type="CDD" id="cd02440">
    <property type="entry name" value="AdoMet_MTases"/>
    <property type="match status" value="1"/>
</dbReference>
<feature type="binding site" evidence="4">
    <location>
        <position position="330"/>
    </location>
    <ligand>
        <name>S-adenosyl-L-methionine</name>
        <dbReference type="ChEBI" id="CHEBI:59789"/>
    </ligand>
</feature>